<feature type="transmembrane region" description="Helical" evidence="1">
    <location>
        <begin position="55"/>
        <end position="75"/>
    </location>
</feature>
<dbReference type="AlphaFoldDB" id="A0A2S7SXF0"/>
<accession>A0A2S7SXF0</accession>
<dbReference type="InterPro" id="IPR054261">
    <property type="entry name" value="DUF6992"/>
</dbReference>
<protein>
    <submittedName>
        <fullName evidence="2">Uncharacterized protein</fullName>
    </submittedName>
</protein>
<sequence length="180" mass="20378">MNLRDTVKEYNKQRLIINLKGMQVLTGWGIANTAVGAAGYFAAKDDQWKYFHGMNAAWGIVNTGIAAYGFSRIKNQARERVDFNKAYNHYKQDKKVLLVNMGLDVAYIAGGYYLMNLGTTDHNNPQLYLGFGRSIMIQGAFLLAFDNILLLSHNKYSGHWATILDEMRFTGNGFSYVHTF</sequence>
<feature type="transmembrane region" description="Helical" evidence="1">
    <location>
        <begin position="21"/>
        <end position="43"/>
    </location>
</feature>
<name>A0A2S7SXF0_9BACT</name>
<gene>
    <name evidence="2" type="ORF">CJD36_006190</name>
</gene>
<dbReference type="EMBL" id="PPSL01000002">
    <property type="protein sequence ID" value="PQJ11388.1"/>
    <property type="molecule type" value="Genomic_DNA"/>
</dbReference>
<comment type="caution">
    <text evidence="2">The sequence shown here is derived from an EMBL/GenBank/DDBJ whole genome shotgun (WGS) entry which is preliminary data.</text>
</comment>
<keyword evidence="1" id="KW-0812">Transmembrane</keyword>
<dbReference type="Proteomes" id="UP000239872">
    <property type="component" value="Unassembled WGS sequence"/>
</dbReference>
<feature type="transmembrane region" description="Helical" evidence="1">
    <location>
        <begin position="96"/>
        <end position="115"/>
    </location>
</feature>
<evidence type="ECO:0000256" key="1">
    <source>
        <dbReference type="SAM" id="Phobius"/>
    </source>
</evidence>
<organism evidence="2 3">
    <name type="scientific">Flavipsychrobacter stenotrophus</name>
    <dbReference type="NCBI Taxonomy" id="2077091"/>
    <lineage>
        <taxon>Bacteria</taxon>
        <taxon>Pseudomonadati</taxon>
        <taxon>Bacteroidota</taxon>
        <taxon>Chitinophagia</taxon>
        <taxon>Chitinophagales</taxon>
        <taxon>Chitinophagaceae</taxon>
        <taxon>Flavipsychrobacter</taxon>
    </lineage>
</organism>
<dbReference type="Pfam" id="PF22503">
    <property type="entry name" value="DUF6992"/>
    <property type="match status" value="1"/>
</dbReference>
<keyword evidence="3" id="KW-1185">Reference proteome</keyword>
<proteinExistence type="predicted"/>
<keyword evidence="1" id="KW-0472">Membrane</keyword>
<evidence type="ECO:0000313" key="3">
    <source>
        <dbReference type="Proteomes" id="UP000239872"/>
    </source>
</evidence>
<reference evidence="2 3" key="1">
    <citation type="submission" date="2018-01" db="EMBL/GenBank/DDBJ databases">
        <title>A novel member of the phylum Bacteroidetes isolated from glacier ice.</title>
        <authorList>
            <person name="Liu Q."/>
            <person name="Xin Y.-H."/>
        </authorList>
    </citation>
    <scope>NUCLEOTIDE SEQUENCE [LARGE SCALE GENOMIC DNA]</scope>
    <source>
        <strain evidence="2 3">RB1R16</strain>
    </source>
</reference>
<keyword evidence="1" id="KW-1133">Transmembrane helix</keyword>
<evidence type="ECO:0000313" key="2">
    <source>
        <dbReference type="EMBL" id="PQJ11388.1"/>
    </source>
</evidence>
<feature type="transmembrane region" description="Helical" evidence="1">
    <location>
        <begin position="127"/>
        <end position="145"/>
    </location>
</feature>